<evidence type="ECO:0008006" key="3">
    <source>
        <dbReference type="Google" id="ProtNLM"/>
    </source>
</evidence>
<gene>
    <name evidence="1" type="ORF">AB852_23470</name>
</gene>
<comment type="caution">
    <text evidence="1">The sequence shown here is derived from an EMBL/GenBank/DDBJ whole genome shotgun (WGS) entry which is preliminary data.</text>
</comment>
<name>A0A1Q4V4Y0_9ACTN</name>
<sequence length="759" mass="81700">MPTFVVRTAGFPWRLVERLGYGAARRLAAELVVLEERATALAQGAAPERRLPRALAARLRNRRPMPADAPFPREWLAGWNELTGRLARTRELFTAAVAEESAAVTGVLAGMTADERFLEAVVCSSPPAYRELRKGAKGARLRRQSASYAQRFAAKCETMSFFGPINYGRLDPAPGAVARWSWEGHERVPWRTAFTAARVVDRIQEAVLADPAVVAALVPDRKSWLAPTGTAPGASVRARLVGAADGVRDVAALARALDLEPPVAVEAFRDAVARGLLTHSFAPPATVADPVGWLAGRLAREPDALSPALRALVAGVREVLARYPDAAPDHKVELQSRLLGLARDAVPGDGPGADPGRDERAIAGRGRFYNDRVIVHEAAAGTLDLRLGGGLARDLRERVAPVLDLLAEDAGLTRALAGRQVAGRLGPGRFPLLTAMRRCEGLAFERSERLPSRLLDILTGMSADTAEVDLADLLERPAPAGPPVLCSVDVMIDTAGLDDYVPGRTPLVLGDIHDAALLTPWALQFHPDGAALRAGRDAAIRRVLGDQDMVSVIARRTTGLPPLEFPGLVLELGGTSERDDAPRIGLDRLYVDSDGERVTLRATGHDRPLMLHNGELDTAFHTALALPRIRRPRLPDLPHVPRLTWGNAVLSRRRWTVPSEAVATLGKATGDAERLLAAARLCAAHGLPDTFFAKSANERKPVYVDTASPALLDCLVRLATTDERLVLGETLPGPGRSWLRDGDERIAAELRCVYLRGAV</sequence>
<dbReference type="Proteomes" id="UP000186455">
    <property type="component" value="Unassembled WGS sequence"/>
</dbReference>
<evidence type="ECO:0000313" key="2">
    <source>
        <dbReference type="Proteomes" id="UP000186455"/>
    </source>
</evidence>
<dbReference type="AlphaFoldDB" id="A0A1Q4V4Y0"/>
<organism evidence="1 2">
    <name type="scientific">Streptomyces uncialis</name>
    <dbReference type="NCBI Taxonomy" id="1048205"/>
    <lineage>
        <taxon>Bacteria</taxon>
        <taxon>Bacillati</taxon>
        <taxon>Actinomycetota</taxon>
        <taxon>Actinomycetes</taxon>
        <taxon>Kitasatosporales</taxon>
        <taxon>Streptomycetaceae</taxon>
        <taxon>Streptomyces</taxon>
    </lineage>
</organism>
<protein>
    <recommendedName>
        <fullName evidence="3">Lantibiotic dehydratase N-terminal domain-containing protein</fullName>
    </recommendedName>
</protein>
<dbReference type="STRING" id="1048205.AB852_23470"/>
<reference evidence="1 2" key="1">
    <citation type="submission" date="2015-06" db="EMBL/GenBank/DDBJ databases">
        <title>Cloning and characterization of the uncialamcin biosynthetic gene cluster.</title>
        <authorList>
            <person name="Yan X."/>
            <person name="Huang T."/>
            <person name="Ge H."/>
            <person name="Shen B."/>
        </authorList>
    </citation>
    <scope>NUCLEOTIDE SEQUENCE [LARGE SCALE GENOMIC DNA]</scope>
    <source>
        <strain evidence="1 2">DCA2648</strain>
    </source>
</reference>
<evidence type="ECO:0000313" key="1">
    <source>
        <dbReference type="EMBL" id="OKH92780.1"/>
    </source>
</evidence>
<dbReference type="EMBL" id="LFBV01000006">
    <property type="protein sequence ID" value="OKH92780.1"/>
    <property type="molecule type" value="Genomic_DNA"/>
</dbReference>
<accession>A0A1Q4V4Y0</accession>
<proteinExistence type="predicted"/>
<keyword evidence="2" id="KW-1185">Reference proteome</keyword>